<reference evidence="7 8" key="1">
    <citation type="submission" date="2019-02" db="EMBL/GenBank/DDBJ databases">
        <title>Genome sequencing of the rare red list fungi Hericium alpestre (H. flagellum).</title>
        <authorList>
            <person name="Buettner E."/>
            <person name="Kellner H."/>
        </authorList>
    </citation>
    <scope>NUCLEOTIDE SEQUENCE [LARGE SCALE GENOMIC DNA]</scope>
    <source>
        <strain evidence="7 8">DSM 108284</strain>
    </source>
</reference>
<evidence type="ECO:0000256" key="5">
    <source>
        <dbReference type="SAM" id="MobiDB-lite"/>
    </source>
</evidence>
<evidence type="ECO:0000256" key="2">
    <source>
        <dbReference type="ARBA" id="ARBA00022771"/>
    </source>
</evidence>
<feature type="region of interest" description="Disordered" evidence="5">
    <location>
        <begin position="70"/>
        <end position="177"/>
    </location>
</feature>
<dbReference type="AlphaFoldDB" id="A0A4Y9ZKF0"/>
<accession>A0A4Y9ZKF0</accession>
<evidence type="ECO:0000256" key="1">
    <source>
        <dbReference type="ARBA" id="ARBA00022723"/>
    </source>
</evidence>
<evidence type="ECO:0000256" key="4">
    <source>
        <dbReference type="PROSITE-ProRule" id="PRU01343"/>
    </source>
</evidence>
<feature type="compositionally biased region" description="Low complexity" evidence="5">
    <location>
        <begin position="106"/>
        <end position="129"/>
    </location>
</feature>
<evidence type="ECO:0000313" key="8">
    <source>
        <dbReference type="Proteomes" id="UP000298061"/>
    </source>
</evidence>
<dbReference type="GO" id="GO:0008270">
    <property type="term" value="F:zinc ion binding"/>
    <property type="evidence" value="ECO:0007669"/>
    <property type="project" value="UniProtKB-KW"/>
</dbReference>
<sequence>MVASPAKSIPINTKIALVDDNGDVLCWHGIPAVKRTSKTASHPDRVFWACSIYRGEEGHCKFFKWDDELPPHNNPADPSRQWHPPAQSSQSTQSSQGVAATPFSGPSSQPAPVSTSTTQSQPSSQTQPSSQPPPGQSQGMGGREQRGGQGQQQQQQRPRSGEVNEYDAIPGVRSQVQ</sequence>
<evidence type="ECO:0000313" key="7">
    <source>
        <dbReference type="EMBL" id="TFY74331.1"/>
    </source>
</evidence>
<name>A0A4Y9ZKF0_9AGAM</name>
<evidence type="ECO:0000259" key="6">
    <source>
        <dbReference type="PROSITE" id="PS51999"/>
    </source>
</evidence>
<dbReference type="STRING" id="135208.A0A4Y9ZKF0"/>
<evidence type="ECO:0000256" key="3">
    <source>
        <dbReference type="ARBA" id="ARBA00022833"/>
    </source>
</evidence>
<dbReference type="Proteomes" id="UP000298061">
    <property type="component" value="Unassembled WGS sequence"/>
</dbReference>
<keyword evidence="2 4" id="KW-0863">Zinc-finger</keyword>
<proteinExistence type="predicted"/>
<dbReference type="Pfam" id="PF06839">
    <property type="entry name" value="Zn_ribbon_GRF"/>
    <property type="match status" value="1"/>
</dbReference>
<comment type="caution">
    <text evidence="7">The sequence shown here is derived from an EMBL/GenBank/DDBJ whole genome shotgun (WGS) entry which is preliminary data.</text>
</comment>
<dbReference type="InterPro" id="IPR010666">
    <property type="entry name" value="Znf_GRF"/>
</dbReference>
<feature type="domain" description="GRF-type" evidence="6">
    <location>
        <begin position="26"/>
        <end position="69"/>
    </location>
</feature>
<keyword evidence="1" id="KW-0479">Metal-binding</keyword>
<dbReference type="PROSITE" id="PS51999">
    <property type="entry name" value="ZF_GRF"/>
    <property type="match status" value="1"/>
</dbReference>
<feature type="compositionally biased region" description="Low complexity" evidence="5">
    <location>
        <begin position="87"/>
        <end position="96"/>
    </location>
</feature>
<protein>
    <recommendedName>
        <fullName evidence="6">GRF-type domain-containing protein</fullName>
    </recommendedName>
</protein>
<organism evidence="7 8">
    <name type="scientific">Hericium alpestre</name>
    <dbReference type="NCBI Taxonomy" id="135208"/>
    <lineage>
        <taxon>Eukaryota</taxon>
        <taxon>Fungi</taxon>
        <taxon>Dikarya</taxon>
        <taxon>Basidiomycota</taxon>
        <taxon>Agaricomycotina</taxon>
        <taxon>Agaricomycetes</taxon>
        <taxon>Russulales</taxon>
        <taxon>Hericiaceae</taxon>
        <taxon>Hericium</taxon>
    </lineage>
</organism>
<keyword evidence="8" id="KW-1185">Reference proteome</keyword>
<feature type="compositionally biased region" description="Gly residues" evidence="5">
    <location>
        <begin position="138"/>
        <end position="150"/>
    </location>
</feature>
<dbReference type="OrthoDB" id="5418639at2759"/>
<dbReference type="EMBL" id="SFCI01002146">
    <property type="protein sequence ID" value="TFY74331.1"/>
    <property type="molecule type" value="Genomic_DNA"/>
</dbReference>
<keyword evidence="3" id="KW-0862">Zinc</keyword>
<gene>
    <name evidence="7" type="ORF">EWM64_g9681</name>
</gene>